<dbReference type="PANTHER" id="PTHR21146">
    <property type="entry name" value="MEF2B PROTEIN"/>
    <property type="match status" value="1"/>
</dbReference>
<comment type="similarity">
    <text evidence="2">Belongs to the BORCS8 family.</text>
</comment>
<dbReference type="Proteomes" id="UP000017836">
    <property type="component" value="Unassembled WGS sequence"/>
</dbReference>
<reference evidence="7" key="1">
    <citation type="journal article" date="2013" name="Science">
        <title>The Amborella genome and the evolution of flowering plants.</title>
        <authorList>
            <consortium name="Amborella Genome Project"/>
        </authorList>
    </citation>
    <scope>NUCLEOTIDE SEQUENCE [LARGE SCALE GENOMIC DNA]</scope>
</reference>
<organism evidence="6 7">
    <name type="scientific">Amborella trichopoda</name>
    <dbReference type="NCBI Taxonomy" id="13333"/>
    <lineage>
        <taxon>Eukaryota</taxon>
        <taxon>Viridiplantae</taxon>
        <taxon>Streptophyta</taxon>
        <taxon>Embryophyta</taxon>
        <taxon>Tracheophyta</taxon>
        <taxon>Spermatophyta</taxon>
        <taxon>Magnoliopsida</taxon>
        <taxon>Amborellales</taxon>
        <taxon>Amborellaceae</taxon>
        <taxon>Amborella</taxon>
    </lineage>
</organism>
<name>W1PYH4_AMBTC</name>
<evidence type="ECO:0000256" key="4">
    <source>
        <dbReference type="ARBA" id="ARBA00023228"/>
    </source>
</evidence>
<dbReference type="AlphaFoldDB" id="W1PYH4"/>
<feature type="compositionally biased region" description="Polar residues" evidence="5">
    <location>
        <begin position="133"/>
        <end position="149"/>
    </location>
</feature>
<dbReference type="HOGENOM" id="CLU_070436_0_0_1"/>
<evidence type="ECO:0000313" key="6">
    <source>
        <dbReference type="EMBL" id="ERN13363.1"/>
    </source>
</evidence>
<dbReference type="KEGG" id="atr:18441605"/>
<keyword evidence="7" id="KW-1185">Reference proteome</keyword>
<accession>W1PYH4</accession>
<comment type="subcellular location">
    <subcellularLocation>
        <location evidence="1">Lysosome membrane</location>
    </subcellularLocation>
</comment>
<dbReference type="OrthoDB" id="19830at2759"/>
<keyword evidence="3" id="KW-0472">Membrane</keyword>
<protein>
    <submittedName>
        <fullName evidence="6">Uncharacterized protein</fullName>
    </submittedName>
</protein>
<evidence type="ECO:0000256" key="1">
    <source>
        <dbReference type="ARBA" id="ARBA00004656"/>
    </source>
</evidence>
<evidence type="ECO:0000256" key="5">
    <source>
        <dbReference type="SAM" id="MobiDB-lite"/>
    </source>
</evidence>
<dbReference type="Pfam" id="PF10167">
    <property type="entry name" value="BORCS8"/>
    <property type="match status" value="1"/>
</dbReference>
<proteinExistence type="inferred from homology"/>
<dbReference type="eggNOG" id="KOG4523">
    <property type="taxonomic scope" value="Eukaryota"/>
</dbReference>
<evidence type="ECO:0000256" key="2">
    <source>
        <dbReference type="ARBA" id="ARBA00010463"/>
    </source>
</evidence>
<dbReference type="STRING" id="13333.W1PYH4"/>
<evidence type="ECO:0000313" key="7">
    <source>
        <dbReference type="Proteomes" id="UP000017836"/>
    </source>
</evidence>
<sequence>MLGFSTVDGFMEVNESIAEMIKQLANEPSIGLFFVQQHTHNAVPFMINIKDKVVEKTRETILHTEDLEDSVRHVSSMKQCGPLIAEQMNSEIKKSLMLMSSLQQQKSAIPQSGSWGPAVFGSGPSKIRDKLHSSSVKRSSGTSDNTKVTGSSNYFSTILSSAKQRAVGLRWPQLDASLHRGAMTENQDLSSTNEQLVGSMGLENVEMENEELPISSNTEDEIEALRVGSKETGGISVAPVLEGVTENYEKFKTEQNAKLEKWLMEASEDRDIGVVSKTSEKGAMEGTSG</sequence>
<feature type="region of interest" description="Disordered" evidence="5">
    <location>
        <begin position="126"/>
        <end position="149"/>
    </location>
</feature>
<gene>
    <name evidence="6" type="ORF">AMTR_s00041p00140400</name>
</gene>
<keyword evidence="4" id="KW-0458">Lysosome</keyword>
<dbReference type="Gramene" id="ERN13363">
    <property type="protein sequence ID" value="ERN13363"/>
    <property type="gene ID" value="AMTR_s00041p00140400"/>
</dbReference>
<dbReference type="EMBL" id="KI392588">
    <property type="protein sequence ID" value="ERN13363.1"/>
    <property type="molecule type" value="Genomic_DNA"/>
</dbReference>
<dbReference type="GO" id="GO:0005765">
    <property type="term" value="C:lysosomal membrane"/>
    <property type="evidence" value="ECO:0007669"/>
    <property type="project" value="UniProtKB-SubCell"/>
</dbReference>
<dbReference type="OMA" id="FICTEDM"/>
<dbReference type="InterPro" id="IPR019320">
    <property type="entry name" value="BORCS8"/>
</dbReference>
<dbReference type="PANTHER" id="PTHR21146:SF0">
    <property type="entry name" value="BLOC-1-RELATED COMPLEX SUBUNIT 8"/>
    <property type="match status" value="1"/>
</dbReference>
<evidence type="ECO:0000256" key="3">
    <source>
        <dbReference type="ARBA" id="ARBA00023136"/>
    </source>
</evidence>